<dbReference type="EMBL" id="KZ559141">
    <property type="protein sequence ID" value="PLB37723.1"/>
    <property type="molecule type" value="Genomic_DNA"/>
</dbReference>
<evidence type="ECO:0000256" key="1">
    <source>
        <dbReference type="SAM" id="MobiDB-lite"/>
    </source>
</evidence>
<keyword evidence="4" id="KW-1185">Reference proteome</keyword>
<evidence type="ECO:0000313" key="4">
    <source>
        <dbReference type="Proteomes" id="UP000234585"/>
    </source>
</evidence>
<evidence type="ECO:0000256" key="2">
    <source>
        <dbReference type="SAM" id="Phobius"/>
    </source>
</evidence>
<sequence>MESASLPQPSPSYSSPAASRTLPTHVLEIDDNDTHTGGNSRSGRRSGAGLAGLRGRVEDRISRSMLSSPRPVVDTNPTADGPRGPYAQLDYQPTADSNRGGVRQRPVGWWGHFAHWWRELLSLDSPYRSSGSILRAKAYRKKLITLVASAAFLIVVLAVFLAFSVANSNLGQELYILLIFMLLILSIVFFHSLIRFFMAIGRGSQLTGNHIPHNVGPSGYAQPERPIPVVLAGDEELLAESHRSAQEKVPPPPPAYGLWRSSVRINPDLLYWQRVEERARSSKKADRASRGANKTTAPRPPSYTSDDGIDYVVDAQPRSLAQQPGSEDSVRH</sequence>
<feature type="region of interest" description="Disordered" evidence="1">
    <location>
        <begin position="1"/>
        <end position="101"/>
    </location>
</feature>
<keyword evidence="2" id="KW-0472">Membrane</keyword>
<dbReference type="GeneID" id="36519989"/>
<gene>
    <name evidence="3" type="ORF">BDW47DRAFT_106695</name>
</gene>
<keyword evidence="2" id="KW-0812">Transmembrane</keyword>
<dbReference type="RefSeq" id="XP_024671735.1">
    <property type="nucleotide sequence ID" value="XM_024812829.1"/>
</dbReference>
<keyword evidence="2" id="KW-1133">Transmembrane helix</keyword>
<feature type="transmembrane region" description="Helical" evidence="2">
    <location>
        <begin position="143"/>
        <end position="163"/>
    </location>
</feature>
<feature type="region of interest" description="Disordered" evidence="1">
    <location>
        <begin position="281"/>
        <end position="332"/>
    </location>
</feature>
<evidence type="ECO:0000313" key="3">
    <source>
        <dbReference type="EMBL" id="PLB37723.1"/>
    </source>
</evidence>
<reference evidence="3 4" key="1">
    <citation type="submission" date="2017-12" db="EMBL/GenBank/DDBJ databases">
        <authorList>
            <consortium name="DOE Joint Genome Institute"/>
            <person name="Haridas S."/>
            <person name="Kjaerbolling I."/>
            <person name="Vesth T.C."/>
            <person name="Frisvad J.C."/>
            <person name="Nybo J.L."/>
            <person name="Theobald S."/>
            <person name="Kuo A."/>
            <person name="Bowyer P."/>
            <person name="Matsuda Y."/>
            <person name="Mondo S."/>
            <person name="Lyhne E.K."/>
            <person name="Kogle M.E."/>
            <person name="Clum A."/>
            <person name="Lipzen A."/>
            <person name="Salamov A."/>
            <person name="Ngan C.Y."/>
            <person name="Daum C."/>
            <person name="Chiniquy J."/>
            <person name="Barry K."/>
            <person name="LaButti K."/>
            <person name="Simmons B.A."/>
            <person name="Magnuson J.K."/>
            <person name="Mortensen U.H."/>
            <person name="Larsen T.O."/>
            <person name="Grigoriev I.V."/>
            <person name="Baker S.E."/>
            <person name="Andersen M.R."/>
            <person name="Nordberg H.P."/>
            <person name="Cantor M.N."/>
            <person name="Hua S.X."/>
        </authorList>
    </citation>
    <scope>NUCLEOTIDE SEQUENCE [LARGE SCALE GENOMIC DNA]</scope>
    <source>
        <strain evidence="3 4">CBS 102.13</strain>
    </source>
</reference>
<organism evidence="3 4">
    <name type="scientific">Aspergillus candidus</name>
    <dbReference type="NCBI Taxonomy" id="41067"/>
    <lineage>
        <taxon>Eukaryota</taxon>
        <taxon>Fungi</taxon>
        <taxon>Dikarya</taxon>
        <taxon>Ascomycota</taxon>
        <taxon>Pezizomycotina</taxon>
        <taxon>Eurotiomycetes</taxon>
        <taxon>Eurotiomycetidae</taxon>
        <taxon>Eurotiales</taxon>
        <taxon>Aspergillaceae</taxon>
        <taxon>Aspergillus</taxon>
        <taxon>Aspergillus subgen. Circumdati</taxon>
    </lineage>
</organism>
<dbReference type="AlphaFoldDB" id="A0A2I2FAS8"/>
<proteinExistence type="predicted"/>
<dbReference type="OrthoDB" id="5417811at2759"/>
<protein>
    <submittedName>
        <fullName evidence="3">Uncharacterized protein</fullName>
    </submittedName>
</protein>
<feature type="transmembrane region" description="Helical" evidence="2">
    <location>
        <begin position="175"/>
        <end position="194"/>
    </location>
</feature>
<feature type="compositionally biased region" description="Low complexity" evidence="1">
    <location>
        <begin position="37"/>
        <end position="54"/>
    </location>
</feature>
<accession>A0A2I2FAS8</accession>
<dbReference type="Proteomes" id="UP000234585">
    <property type="component" value="Unassembled WGS sequence"/>
</dbReference>
<feature type="compositionally biased region" description="Low complexity" evidence="1">
    <location>
        <begin position="1"/>
        <end position="19"/>
    </location>
</feature>
<name>A0A2I2FAS8_ASPCN</name>